<accession>A0A2A2CD27</accession>
<organism evidence="1 2">
    <name type="scientific">Escherichia coli</name>
    <dbReference type="NCBI Taxonomy" id="562"/>
    <lineage>
        <taxon>Bacteria</taxon>
        <taxon>Pseudomonadati</taxon>
        <taxon>Pseudomonadota</taxon>
        <taxon>Gammaproteobacteria</taxon>
        <taxon>Enterobacterales</taxon>
        <taxon>Enterobacteriaceae</taxon>
        <taxon>Escherichia</taxon>
    </lineage>
</organism>
<dbReference type="InterPro" id="IPR027417">
    <property type="entry name" value="P-loop_NTPase"/>
</dbReference>
<name>A0A2A2CD27_ECOLX</name>
<dbReference type="Gene3D" id="3.40.50.300">
    <property type="entry name" value="P-loop containing nucleotide triphosphate hydrolases"/>
    <property type="match status" value="1"/>
</dbReference>
<proteinExistence type="predicted"/>
<evidence type="ECO:0000313" key="1">
    <source>
        <dbReference type="EMBL" id="PAU25745.1"/>
    </source>
</evidence>
<dbReference type="Gene3D" id="3.30.420.280">
    <property type="match status" value="1"/>
</dbReference>
<reference evidence="1 2" key="1">
    <citation type="submission" date="2016-12" db="EMBL/GenBank/DDBJ databases">
        <title>Real-Time Genomic Investigation Underlying the Public Health Response to a Shiga Toxin-Producing Escherichia Coli O26:H11 Outbreak in a Nursery.</title>
        <authorList>
            <person name="Ferdous M."/>
            <person name="Moran-Gilad J."/>
            <person name="Rossen J.W."/>
            <person name="Gdalevich M."/>
        </authorList>
    </citation>
    <scope>NUCLEOTIDE SEQUENCE [LARGE SCALE GENOMIC DNA]</scope>
    <source>
        <strain evidence="1 2">STEC 514-2</strain>
    </source>
</reference>
<sequence>MRQHLYKAYPTADKFHAAWKTKKVRGLCGPFGSGKSVTCVNDLLYIAIRQKPAQDGVRYTRFGVIRATYPNLRTTTKKTLEQWLIHEAGGIKETAPMEGHYRFRLQHDGTLVDMELLLLAVNDDESIKKLRSTDFTAIWINEATEVPASVFTTAAQRIGRYPSAERGECSWRGILMDYNMPPRGHWLLNLFEAEREDYALFMQPPAAFRHEGDDGTITYTVNPDAENLVPLGGTDGYEGGLQYYQGQIDSFELVGDYDSIDQLLCLQVVDDKSGKPVWPNFSRPVHVAKHVISPQPGLDTIISIDTSGIHPAALFWQFIGRKWVVLDELYGEDTGFEDFVYGGLLPVIRSRYGESNNIMAVCDPANARNALTAVTPVATLNEANIRAQVAGTNDTKSRIEAVSRLLNKDAGGLLISPNCEQLIAACAGGYKFGKMKIRGTMGAAYTTKPVKDAFSHPADALQYGALYVLKYDESSGNVDAVRRAFRERLRKRRRIM</sequence>
<protein>
    <recommendedName>
        <fullName evidence="3">Terminase</fullName>
    </recommendedName>
</protein>
<evidence type="ECO:0000313" key="2">
    <source>
        <dbReference type="Proteomes" id="UP000218543"/>
    </source>
</evidence>
<dbReference type="RefSeq" id="WP_095585951.1">
    <property type="nucleotide sequence ID" value="NZ_MRVZ01000012.1"/>
</dbReference>
<dbReference type="AlphaFoldDB" id="A0A2A2CD27"/>
<dbReference type="EMBL" id="MRVZ01000012">
    <property type="protein sequence ID" value="PAU25745.1"/>
    <property type="molecule type" value="Genomic_DNA"/>
</dbReference>
<dbReference type="Proteomes" id="UP000218543">
    <property type="component" value="Unassembled WGS sequence"/>
</dbReference>
<comment type="caution">
    <text evidence="1">The sequence shown here is derived from an EMBL/GenBank/DDBJ whole genome shotgun (WGS) entry which is preliminary data.</text>
</comment>
<gene>
    <name evidence="1" type="ORF">BTQ06_04460</name>
</gene>
<evidence type="ECO:0008006" key="3">
    <source>
        <dbReference type="Google" id="ProtNLM"/>
    </source>
</evidence>